<reference evidence="2 3" key="1">
    <citation type="journal article" date="2021" name="BMC Genomics">
        <title>Datura genome reveals duplications of psychoactive alkaloid biosynthetic genes and high mutation rate following tissue culture.</title>
        <authorList>
            <person name="Rajewski A."/>
            <person name="Carter-House D."/>
            <person name="Stajich J."/>
            <person name="Litt A."/>
        </authorList>
    </citation>
    <scope>NUCLEOTIDE SEQUENCE [LARGE SCALE GENOMIC DNA]</scope>
    <source>
        <strain evidence="2">AR-01</strain>
    </source>
</reference>
<evidence type="ECO:0000313" key="3">
    <source>
        <dbReference type="Proteomes" id="UP000823775"/>
    </source>
</evidence>
<sequence length="81" mass="9129">MEFTEVGSFRRRWYCSPEGSDVAGLAHGKERVRRGCMQCRRLPESMEVEELDEGERIGGGRRRSTASNSKSNVNANLIGMH</sequence>
<dbReference type="Proteomes" id="UP000823775">
    <property type="component" value="Unassembled WGS sequence"/>
</dbReference>
<keyword evidence="3" id="KW-1185">Reference proteome</keyword>
<evidence type="ECO:0000313" key="2">
    <source>
        <dbReference type="EMBL" id="MCD9646838.1"/>
    </source>
</evidence>
<protein>
    <submittedName>
        <fullName evidence="2">Uncharacterized protein</fullName>
    </submittedName>
</protein>
<dbReference type="EMBL" id="JACEIK010004934">
    <property type="protein sequence ID" value="MCD9646838.1"/>
    <property type="molecule type" value="Genomic_DNA"/>
</dbReference>
<gene>
    <name evidence="2" type="ORF">HAX54_037034</name>
</gene>
<proteinExistence type="predicted"/>
<organism evidence="2 3">
    <name type="scientific">Datura stramonium</name>
    <name type="common">Jimsonweed</name>
    <name type="synonym">Common thornapple</name>
    <dbReference type="NCBI Taxonomy" id="4076"/>
    <lineage>
        <taxon>Eukaryota</taxon>
        <taxon>Viridiplantae</taxon>
        <taxon>Streptophyta</taxon>
        <taxon>Embryophyta</taxon>
        <taxon>Tracheophyta</taxon>
        <taxon>Spermatophyta</taxon>
        <taxon>Magnoliopsida</taxon>
        <taxon>eudicotyledons</taxon>
        <taxon>Gunneridae</taxon>
        <taxon>Pentapetalae</taxon>
        <taxon>asterids</taxon>
        <taxon>lamiids</taxon>
        <taxon>Solanales</taxon>
        <taxon>Solanaceae</taxon>
        <taxon>Solanoideae</taxon>
        <taxon>Datureae</taxon>
        <taxon>Datura</taxon>
    </lineage>
</organism>
<name>A0ABS8VL07_DATST</name>
<evidence type="ECO:0000256" key="1">
    <source>
        <dbReference type="SAM" id="MobiDB-lite"/>
    </source>
</evidence>
<comment type="caution">
    <text evidence="2">The sequence shown here is derived from an EMBL/GenBank/DDBJ whole genome shotgun (WGS) entry which is preliminary data.</text>
</comment>
<feature type="region of interest" description="Disordered" evidence="1">
    <location>
        <begin position="48"/>
        <end position="81"/>
    </location>
</feature>
<accession>A0ABS8VL07</accession>
<feature type="compositionally biased region" description="Polar residues" evidence="1">
    <location>
        <begin position="65"/>
        <end position="75"/>
    </location>
</feature>